<dbReference type="AlphaFoldDB" id="A0A9J6QNG6"/>
<dbReference type="InterPro" id="IPR011059">
    <property type="entry name" value="Metal-dep_hydrolase_composite"/>
</dbReference>
<dbReference type="PANTHER" id="PTHR22642:SF2">
    <property type="entry name" value="PROTEIN LONG AFTER FAR-RED 3"/>
    <property type="match status" value="1"/>
</dbReference>
<dbReference type="Pfam" id="PF07969">
    <property type="entry name" value="Amidohydro_3"/>
    <property type="match status" value="1"/>
</dbReference>
<evidence type="ECO:0000313" key="3">
    <source>
        <dbReference type="Proteomes" id="UP001065549"/>
    </source>
</evidence>
<comment type="caution">
    <text evidence="2">The sequence shown here is derived from an EMBL/GenBank/DDBJ whole genome shotgun (WGS) entry which is preliminary data.</text>
</comment>
<organism evidence="2 3">
    <name type="scientific">Hominibacterium faecale</name>
    <dbReference type="NCBI Taxonomy" id="2839743"/>
    <lineage>
        <taxon>Bacteria</taxon>
        <taxon>Bacillati</taxon>
        <taxon>Bacillota</taxon>
        <taxon>Clostridia</taxon>
        <taxon>Peptostreptococcales</taxon>
        <taxon>Anaerovoracaceae</taxon>
        <taxon>Hominibacterium</taxon>
    </lineage>
</organism>
<dbReference type="Gene3D" id="3.20.20.140">
    <property type="entry name" value="Metal-dependent hydrolases"/>
    <property type="match status" value="1"/>
</dbReference>
<name>A0A9J6QNG6_9FIRM</name>
<dbReference type="Proteomes" id="UP001065549">
    <property type="component" value="Unassembled WGS sequence"/>
</dbReference>
<dbReference type="InterPro" id="IPR033932">
    <property type="entry name" value="YtcJ-like"/>
</dbReference>
<dbReference type="InterPro" id="IPR032466">
    <property type="entry name" value="Metal_Hydrolase"/>
</dbReference>
<proteinExistence type="predicted"/>
<dbReference type="PANTHER" id="PTHR22642">
    <property type="entry name" value="IMIDAZOLONEPROPIONASE"/>
    <property type="match status" value="1"/>
</dbReference>
<feature type="domain" description="Amidohydrolase 3" evidence="1">
    <location>
        <begin position="57"/>
        <end position="571"/>
    </location>
</feature>
<gene>
    <name evidence="2" type="ORF">OBO34_03515</name>
</gene>
<dbReference type="CDD" id="cd01300">
    <property type="entry name" value="YtcJ_like"/>
    <property type="match status" value="1"/>
</dbReference>
<evidence type="ECO:0000313" key="2">
    <source>
        <dbReference type="EMBL" id="MCU7377421.1"/>
    </source>
</evidence>
<dbReference type="InterPro" id="IPR013108">
    <property type="entry name" value="Amidohydro_3"/>
</dbReference>
<dbReference type="SUPFAM" id="SSF51556">
    <property type="entry name" value="Metallo-dependent hydrolases"/>
    <property type="match status" value="1"/>
</dbReference>
<dbReference type="Gene3D" id="3.10.310.70">
    <property type="match status" value="1"/>
</dbReference>
<evidence type="ECO:0000259" key="1">
    <source>
        <dbReference type="Pfam" id="PF07969"/>
    </source>
</evidence>
<dbReference type="RefSeq" id="WP_253020778.1">
    <property type="nucleotide sequence ID" value="NZ_JAOSHN010000001.1"/>
</dbReference>
<dbReference type="GO" id="GO:0016810">
    <property type="term" value="F:hydrolase activity, acting on carbon-nitrogen (but not peptide) bonds"/>
    <property type="evidence" value="ECO:0007669"/>
    <property type="project" value="InterPro"/>
</dbReference>
<accession>A0A9J6QNG6</accession>
<dbReference type="EMBL" id="JAOSHN010000001">
    <property type="protein sequence ID" value="MCU7377421.1"/>
    <property type="molecule type" value="Genomic_DNA"/>
</dbReference>
<keyword evidence="3" id="KW-1185">Reference proteome</keyword>
<reference evidence="2" key="1">
    <citation type="submission" date="2022-09" db="EMBL/GenBank/DDBJ databases">
        <title>Culturomic study of gut microbiota in children with autism spectrum disorder.</title>
        <authorList>
            <person name="Efimov B.A."/>
            <person name="Chaplin A.V."/>
            <person name="Sokolova S.R."/>
            <person name="Pikina A.P."/>
            <person name="Korzhanova M."/>
            <person name="Belova V."/>
            <person name="Korostin D."/>
        </authorList>
    </citation>
    <scope>NUCLEOTIDE SEQUENCE</scope>
    <source>
        <strain evidence="2">ASD5510</strain>
    </source>
</reference>
<dbReference type="SUPFAM" id="SSF51338">
    <property type="entry name" value="Composite domain of metallo-dependent hydrolases"/>
    <property type="match status" value="1"/>
</dbReference>
<protein>
    <submittedName>
        <fullName evidence="2">Amidohydrolase</fullName>
    </submittedName>
</protein>
<dbReference type="Gene3D" id="2.30.40.10">
    <property type="entry name" value="Urease, subunit C, domain 1"/>
    <property type="match status" value="1"/>
</dbReference>
<sequence>MINTKKTAELVLKNGQLYSIDEARCKKEYQAMAVCGGQILSLGLDEEMESWIGPDTKIIDLEGKTVLPGLADSHLHASMTTELIFDFDLRGVDFAPDKTRDDYIKEYQEKIRAYAENHKDSAIIRGAGWNPTLFVSDPMGQPMAADIDAVCPDIPVILRSFDHHYLWVNSKAMELAGINRDTPSPRNGVIERGPIGNPTGIFQETTATDLLLRNLPGADYSVEEYKAGIEYYQDKFGNSYGTTLIFDAYCSENARKAYQELEEEGRLNLRVRSSFYADPSLPASQIDEILADKDKYRTDGFAIQTVKFFIDGSGLTFFLNEPFEKDWLASIGMEEGYLGYSQWSQEELNEYFLKIDSAGLQIHLHCMTDGAVRMALDAFEYVAKFNDLKENRHTITHLMLVDEADIRRMAQLGIIAAIQPMWAIADSMSEETGAAMLGAERIHRTYPFGSIKNAGCRITCGTDFPVTIPPSPFLGIQTGITRTITPPHPEYEHYKGVSLGAEQEKVGLNDMIEGYTISSAYQCFLEDVTGSLEIGKSADFVILDKRITETDPQAIGSLRAEKTFFKGREVYPLNESEER</sequence>